<dbReference type="GeneID" id="116299019"/>
<protein>
    <submittedName>
        <fullName evidence="3">Uncharacterized protein LOC116299019 isoform X1</fullName>
    </submittedName>
</protein>
<reference evidence="3" key="1">
    <citation type="submission" date="2025-08" db="UniProtKB">
        <authorList>
            <consortium name="RefSeq"/>
        </authorList>
    </citation>
    <scope>IDENTIFICATION</scope>
    <source>
        <tissue evidence="3">Tentacle</tissue>
    </source>
</reference>
<keyword evidence="1" id="KW-0732">Signal</keyword>
<evidence type="ECO:0000313" key="2">
    <source>
        <dbReference type="Proteomes" id="UP000515163"/>
    </source>
</evidence>
<evidence type="ECO:0000256" key="1">
    <source>
        <dbReference type="SAM" id="SignalP"/>
    </source>
</evidence>
<keyword evidence="2" id="KW-1185">Reference proteome</keyword>
<dbReference type="RefSeq" id="XP_031563496.1">
    <property type="nucleotide sequence ID" value="XM_031707636.1"/>
</dbReference>
<gene>
    <name evidence="3" type="primary">LOC116299019</name>
</gene>
<evidence type="ECO:0000313" key="3">
    <source>
        <dbReference type="RefSeq" id="XP_031563496.1"/>
    </source>
</evidence>
<organism evidence="2 3">
    <name type="scientific">Actinia tenebrosa</name>
    <name type="common">Australian red waratah sea anemone</name>
    <dbReference type="NCBI Taxonomy" id="6105"/>
    <lineage>
        <taxon>Eukaryota</taxon>
        <taxon>Metazoa</taxon>
        <taxon>Cnidaria</taxon>
        <taxon>Anthozoa</taxon>
        <taxon>Hexacorallia</taxon>
        <taxon>Actiniaria</taxon>
        <taxon>Actiniidae</taxon>
        <taxon>Actinia</taxon>
    </lineage>
</organism>
<name>A0A6P8I8A1_ACTTE</name>
<dbReference type="KEGG" id="aten:116299019"/>
<accession>A0A6P8I8A1</accession>
<dbReference type="Proteomes" id="UP000515163">
    <property type="component" value="Unplaced"/>
</dbReference>
<feature type="chain" id="PRO_5028159555" evidence="1">
    <location>
        <begin position="24"/>
        <end position="146"/>
    </location>
</feature>
<dbReference type="InParanoid" id="A0A6P8I8A1"/>
<proteinExistence type="predicted"/>
<dbReference type="AlphaFoldDB" id="A0A6P8I8A1"/>
<sequence>MDYHHVLLMHVLLVLGFLAVVLARPKLCSHEGRLYKHNDQITLNNCTYICTCDTATQATSVFLCVPLCVWFVDRACPNGYIESHVMVRSGPPSSGCYCAVHKCIKSNILSSQVGQQQYSIQHKKVKVHSGSKLKVFSIQGNNRLDG</sequence>
<feature type="signal peptide" evidence="1">
    <location>
        <begin position="1"/>
        <end position="23"/>
    </location>
</feature>